<sequence>YGDYDGGDLVLWQAKCIFELRPGDALLFMGSLIYHGNTKITRGVRNSVNLFTHKSNMDWIK</sequence>
<protein>
    <recommendedName>
        <fullName evidence="3">Prolyl 4-hydroxylase alpha subunit Fe(2+) 2OG dioxygenase domain-containing protein</fullName>
    </recommendedName>
</protein>
<proteinExistence type="predicted"/>
<dbReference type="EMBL" id="ML121553">
    <property type="protein sequence ID" value="RPB22189.1"/>
    <property type="molecule type" value="Genomic_DNA"/>
</dbReference>
<accession>A0A3N4LL45</accession>
<name>A0A3N4LL45_9PEZI</name>
<feature type="non-terminal residue" evidence="1">
    <location>
        <position position="1"/>
    </location>
</feature>
<dbReference type="InParanoid" id="A0A3N4LL45"/>
<dbReference type="STRING" id="1051890.A0A3N4LL45"/>
<evidence type="ECO:0000313" key="1">
    <source>
        <dbReference type="EMBL" id="RPB22189.1"/>
    </source>
</evidence>
<dbReference type="Gene3D" id="3.60.130.30">
    <property type="match status" value="1"/>
</dbReference>
<feature type="non-terminal residue" evidence="1">
    <location>
        <position position="61"/>
    </location>
</feature>
<dbReference type="OrthoDB" id="5427232at2759"/>
<gene>
    <name evidence="1" type="ORF">L211DRAFT_764262</name>
</gene>
<dbReference type="AlphaFoldDB" id="A0A3N4LL45"/>
<keyword evidence="2" id="KW-1185">Reference proteome</keyword>
<evidence type="ECO:0000313" key="2">
    <source>
        <dbReference type="Proteomes" id="UP000267821"/>
    </source>
</evidence>
<dbReference type="Proteomes" id="UP000267821">
    <property type="component" value="Unassembled WGS sequence"/>
</dbReference>
<organism evidence="1 2">
    <name type="scientific">Terfezia boudieri ATCC MYA-4762</name>
    <dbReference type="NCBI Taxonomy" id="1051890"/>
    <lineage>
        <taxon>Eukaryota</taxon>
        <taxon>Fungi</taxon>
        <taxon>Dikarya</taxon>
        <taxon>Ascomycota</taxon>
        <taxon>Pezizomycotina</taxon>
        <taxon>Pezizomycetes</taxon>
        <taxon>Pezizales</taxon>
        <taxon>Pezizaceae</taxon>
        <taxon>Terfezia</taxon>
    </lineage>
</organism>
<reference evidence="1 2" key="1">
    <citation type="journal article" date="2018" name="Nat. Ecol. Evol.">
        <title>Pezizomycetes genomes reveal the molecular basis of ectomycorrhizal truffle lifestyle.</title>
        <authorList>
            <person name="Murat C."/>
            <person name="Payen T."/>
            <person name="Noel B."/>
            <person name="Kuo A."/>
            <person name="Morin E."/>
            <person name="Chen J."/>
            <person name="Kohler A."/>
            <person name="Krizsan K."/>
            <person name="Balestrini R."/>
            <person name="Da Silva C."/>
            <person name="Montanini B."/>
            <person name="Hainaut M."/>
            <person name="Levati E."/>
            <person name="Barry K.W."/>
            <person name="Belfiori B."/>
            <person name="Cichocki N."/>
            <person name="Clum A."/>
            <person name="Dockter R.B."/>
            <person name="Fauchery L."/>
            <person name="Guy J."/>
            <person name="Iotti M."/>
            <person name="Le Tacon F."/>
            <person name="Lindquist E.A."/>
            <person name="Lipzen A."/>
            <person name="Malagnac F."/>
            <person name="Mello A."/>
            <person name="Molinier V."/>
            <person name="Miyauchi S."/>
            <person name="Poulain J."/>
            <person name="Riccioni C."/>
            <person name="Rubini A."/>
            <person name="Sitrit Y."/>
            <person name="Splivallo R."/>
            <person name="Traeger S."/>
            <person name="Wang M."/>
            <person name="Zifcakova L."/>
            <person name="Wipf D."/>
            <person name="Zambonelli A."/>
            <person name="Paolocci F."/>
            <person name="Nowrousian M."/>
            <person name="Ottonello S."/>
            <person name="Baldrian P."/>
            <person name="Spatafora J.W."/>
            <person name="Henrissat B."/>
            <person name="Nagy L.G."/>
            <person name="Aury J.M."/>
            <person name="Wincker P."/>
            <person name="Grigoriev I.V."/>
            <person name="Bonfante P."/>
            <person name="Martin F.M."/>
        </authorList>
    </citation>
    <scope>NUCLEOTIDE SEQUENCE [LARGE SCALE GENOMIC DNA]</scope>
    <source>
        <strain evidence="1 2">ATCC MYA-4762</strain>
    </source>
</reference>
<evidence type="ECO:0008006" key="3">
    <source>
        <dbReference type="Google" id="ProtNLM"/>
    </source>
</evidence>